<keyword evidence="2 4" id="KW-0547">Nucleotide-binding</keyword>
<keyword evidence="3 4" id="KW-0975">Bacterial flagellum</keyword>
<keyword evidence="1 4" id="KW-0973">c-di-GMP</keyword>
<dbReference type="Gene3D" id="2.30.110.10">
    <property type="entry name" value="Electron Transport, Fmn-binding Protein, Chain A"/>
    <property type="match status" value="1"/>
</dbReference>
<evidence type="ECO:0000256" key="1">
    <source>
        <dbReference type="ARBA" id="ARBA00022636"/>
    </source>
</evidence>
<accession>A0A6B3SG87</accession>
<feature type="domain" description="PilZ" evidence="5">
    <location>
        <begin position="122"/>
        <end position="234"/>
    </location>
</feature>
<comment type="function">
    <text evidence="4">Acts as a flagellar brake, regulating swimming and swarming in a bis-(3'-5') cyclic diguanylic acid (c-di-GMP)-dependent manner. Binds 1 c-di-GMP dimer per subunit. Increasing levels of c-di-GMP lead to decreased motility.</text>
</comment>
<feature type="domain" description="Type III secretion system flagellar brake protein YcgR PilZN" evidence="6">
    <location>
        <begin position="17"/>
        <end position="120"/>
    </location>
</feature>
<dbReference type="AlphaFoldDB" id="A0A6B3SG87"/>
<dbReference type="HAMAP" id="MF_01457">
    <property type="entry name" value="YcgR"/>
    <property type="match status" value="1"/>
</dbReference>
<evidence type="ECO:0000313" key="8">
    <source>
        <dbReference type="Proteomes" id="UP000482155"/>
    </source>
</evidence>
<sequence length="246" mass="27352">MDLSQNDSEIEDRFFLLGRMEIINCLNDLIRQREPLTVYFNQGKDFILTTLLEAGAEHVLFDLGGDPRANRRLESSTGNCVMVAVQNGIRIQFSVPQAPRRFSWGGADAFEVPLPARIVRMQRRESYRVTLPVKKPVMAKITNDSGVLICELPIHDLSVGGAGLNAVDQSALAEGDEVDISFPLGEGQVIRNRAKVRHVTQVGSTGSHPLLRVGLCFLRLPVASSARLQRFILQVEHQRSALVQKR</sequence>
<dbReference type="Proteomes" id="UP000482155">
    <property type="component" value="Unassembled WGS sequence"/>
</dbReference>
<evidence type="ECO:0000256" key="4">
    <source>
        <dbReference type="HAMAP-Rule" id="MF_01457"/>
    </source>
</evidence>
<dbReference type="RefSeq" id="WP_163959938.1">
    <property type="nucleotide sequence ID" value="NZ_JAAIVB010000004.1"/>
</dbReference>
<protein>
    <recommendedName>
        <fullName evidence="4">Flagellar brake protein YcgR</fullName>
    </recommendedName>
    <alternativeName>
        <fullName evidence="4">Cyclic di-GMP binding protein YcgR</fullName>
    </alternativeName>
</protein>
<evidence type="ECO:0000259" key="5">
    <source>
        <dbReference type="Pfam" id="PF07238"/>
    </source>
</evidence>
<comment type="caution">
    <text evidence="7">The sequence shown here is derived from an EMBL/GenBank/DDBJ whole genome shotgun (WGS) entry which is preliminary data.</text>
</comment>
<dbReference type="Gene3D" id="2.40.10.220">
    <property type="entry name" value="predicted glycosyltransferase like domains"/>
    <property type="match status" value="1"/>
</dbReference>
<dbReference type="Pfam" id="PF07317">
    <property type="entry name" value="PilZN"/>
    <property type="match status" value="1"/>
</dbReference>
<dbReference type="GO" id="GO:0035438">
    <property type="term" value="F:cyclic-di-GMP binding"/>
    <property type="evidence" value="ECO:0007669"/>
    <property type="project" value="UniProtKB-UniRule"/>
</dbReference>
<proteinExistence type="inferred from homology"/>
<dbReference type="InterPro" id="IPR009875">
    <property type="entry name" value="PilZ_domain"/>
</dbReference>
<dbReference type="SUPFAM" id="SSF141371">
    <property type="entry name" value="PilZ domain-like"/>
    <property type="match status" value="1"/>
</dbReference>
<organism evidence="7 8">
    <name type="scientific">Noviherbaspirillum galbum</name>
    <dbReference type="NCBI Taxonomy" id="2709383"/>
    <lineage>
        <taxon>Bacteria</taxon>
        <taxon>Pseudomonadati</taxon>
        <taxon>Pseudomonadota</taxon>
        <taxon>Betaproteobacteria</taxon>
        <taxon>Burkholderiales</taxon>
        <taxon>Oxalobacteraceae</taxon>
        <taxon>Noviherbaspirillum</taxon>
    </lineage>
</organism>
<evidence type="ECO:0000256" key="2">
    <source>
        <dbReference type="ARBA" id="ARBA00022741"/>
    </source>
</evidence>
<dbReference type="InterPro" id="IPR023787">
    <property type="entry name" value="T3SS_YcgR"/>
</dbReference>
<evidence type="ECO:0000256" key="3">
    <source>
        <dbReference type="ARBA" id="ARBA00023143"/>
    </source>
</evidence>
<dbReference type="EMBL" id="JAAIVB010000004">
    <property type="protein sequence ID" value="NEX59613.1"/>
    <property type="molecule type" value="Genomic_DNA"/>
</dbReference>
<dbReference type="GO" id="GO:0071973">
    <property type="term" value="P:bacterial-type flagellum-dependent cell motility"/>
    <property type="evidence" value="ECO:0007669"/>
    <property type="project" value="UniProtKB-UniRule"/>
</dbReference>
<comment type="subcellular location">
    <subcellularLocation>
        <location evidence="4">Bacterial flagellum basal body</location>
    </subcellularLocation>
</comment>
<dbReference type="InterPro" id="IPR009926">
    <property type="entry name" value="T3SS_YcgR_PilZN"/>
</dbReference>
<comment type="subunit">
    <text evidence="4">Monomer. Interacts with the flagellar basal bodies.</text>
</comment>
<name>A0A6B3SG87_9BURK</name>
<evidence type="ECO:0000313" key="7">
    <source>
        <dbReference type="EMBL" id="NEX59613.1"/>
    </source>
</evidence>
<dbReference type="Pfam" id="PF07238">
    <property type="entry name" value="PilZ"/>
    <property type="match status" value="1"/>
</dbReference>
<gene>
    <name evidence="4" type="primary">ycgR</name>
    <name evidence="7" type="ORF">G3574_00845</name>
</gene>
<reference evidence="7 8" key="1">
    <citation type="submission" date="2020-02" db="EMBL/GenBank/DDBJ databases">
        <authorList>
            <person name="Kim M.K."/>
        </authorList>
    </citation>
    <scope>NUCLEOTIDE SEQUENCE [LARGE SCALE GENOMIC DNA]</scope>
    <source>
        <strain evidence="7 8">17J57-3</strain>
    </source>
</reference>
<dbReference type="GO" id="GO:0071945">
    <property type="term" value="P:regulation of bacterial-type flagellum-dependent cell motility by regulation of motor speed"/>
    <property type="evidence" value="ECO:0007669"/>
    <property type="project" value="UniProtKB-UniRule"/>
</dbReference>
<dbReference type="GO" id="GO:0009425">
    <property type="term" value="C:bacterial-type flagellum basal body"/>
    <property type="evidence" value="ECO:0007669"/>
    <property type="project" value="UniProtKB-SubCell"/>
</dbReference>
<keyword evidence="7" id="KW-0969">Cilium</keyword>
<keyword evidence="8" id="KW-1185">Reference proteome</keyword>
<dbReference type="InterPro" id="IPR012349">
    <property type="entry name" value="Split_barrel_FMN-bd"/>
</dbReference>
<keyword evidence="7" id="KW-0282">Flagellum</keyword>
<comment type="similarity">
    <text evidence="4">Belongs to the YcgR family.</text>
</comment>
<evidence type="ECO:0000259" key="6">
    <source>
        <dbReference type="Pfam" id="PF07317"/>
    </source>
</evidence>
<keyword evidence="7" id="KW-0966">Cell projection</keyword>